<dbReference type="SUPFAM" id="SSF47413">
    <property type="entry name" value="lambda repressor-like DNA-binding domains"/>
    <property type="match status" value="1"/>
</dbReference>
<gene>
    <name evidence="3" type="ORF">FHX68_1400</name>
</gene>
<dbReference type="GO" id="GO:0003677">
    <property type="term" value="F:DNA binding"/>
    <property type="evidence" value="ECO:0007669"/>
    <property type="project" value="UniProtKB-KW"/>
</dbReference>
<dbReference type="NCBIfam" id="TIGR02607">
    <property type="entry name" value="antidote_HigA"/>
    <property type="match status" value="1"/>
</dbReference>
<sequence>MSHSSTITDELSTPGEILLEEFLEPFGLSQYELAKRIGVDQARVSRIVRGKQAITADTALRLGAFFGTTPQFWLRLQEGYDLALARTETPTSAIQPLSA</sequence>
<proteinExistence type="predicted"/>
<dbReference type="PANTHER" id="PTHR36924">
    <property type="entry name" value="ANTITOXIN HIGA-1"/>
    <property type="match status" value="1"/>
</dbReference>
<feature type="domain" description="HTH cro/C1-type" evidence="2">
    <location>
        <begin position="19"/>
        <end position="73"/>
    </location>
</feature>
<evidence type="ECO:0000259" key="2">
    <source>
        <dbReference type="PROSITE" id="PS50943"/>
    </source>
</evidence>
<keyword evidence="1" id="KW-0238">DNA-binding</keyword>
<dbReference type="InterPro" id="IPR001387">
    <property type="entry name" value="Cro/C1-type_HTH"/>
</dbReference>
<dbReference type="PANTHER" id="PTHR36924:SF1">
    <property type="entry name" value="ANTITOXIN HIGA-1"/>
    <property type="match status" value="1"/>
</dbReference>
<dbReference type="Proteomes" id="UP000319804">
    <property type="component" value="Unassembled WGS sequence"/>
</dbReference>
<reference evidence="3 4" key="1">
    <citation type="submission" date="2019-06" db="EMBL/GenBank/DDBJ databases">
        <title>Sequencing the genomes of 1000 actinobacteria strains.</title>
        <authorList>
            <person name="Klenk H.-P."/>
        </authorList>
    </citation>
    <scope>NUCLEOTIDE SEQUENCE [LARGE SCALE GENOMIC DNA]</scope>
    <source>
        <strain evidence="3 4">DSM 20427</strain>
    </source>
</reference>
<dbReference type="CDD" id="cd00093">
    <property type="entry name" value="HTH_XRE"/>
    <property type="match status" value="1"/>
</dbReference>
<dbReference type="SMART" id="SM00530">
    <property type="entry name" value="HTH_XRE"/>
    <property type="match status" value="1"/>
</dbReference>
<keyword evidence="4" id="KW-1185">Reference proteome</keyword>
<name>A0A4Y3UUB3_9MICO</name>
<comment type="caution">
    <text evidence="3">The sequence shown here is derived from an EMBL/GenBank/DDBJ whole genome shotgun (WGS) entry which is preliminary data.</text>
</comment>
<dbReference type="PROSITE" id="PS50943">
    <property type="entry name" value="HTH_CROC1"/>
    <property type="match status" value="1"/>
</dbReference>
<evidence type="ECO:0000313" key="4">
    <source>
        <dbReference type="Proteomes" id="UP000319804"/>
    </source>
</evidence>
<dbReference type="Gene3D" id="1.10.260.40">
    <property type="entry name" value="lambda repressor-like DNA-binding domains"/>
    <property type="match status" value="1"/>
</dbReference>
<dbReference type="RefSeq" id="WP_141381605.1">
    <property type="nucleotide sequence ID" value="NZ_BJNA01000104.1"/>
</dbReference>
<organism evidence="3 4">
    <name type="scientific">Microbacterium lacticum</name>
    <dbReference type="NCBI Taxonomy" id="33885"/>
    <lineage>
        <taxon>Bacteria</taxon>
        <taxon>Bacillati</taxon>
        <taxon>Actinomycetota</taxon>
        <taxon>Actinomycetes</taxon>
        <taxon>Micrococcales</taxon>
        <taxon>Microbacteriaceae</taxon>
        <taxon>Microbacterium</taxon>
    </lineage>
</organism>
<dbReference type="AlphaFoldDB" id="A0A4Y3UUB3"/>
<dbReference type="InterPro" id="IPR013430">
    <property type="entry name" value="Toxin_antidote_HigA"/>
</dbReference>
<protein>
    <submittedName>
        <fullName evidence="3">Addiction module HigA family antidote</fullName>
    </submittedName>
</protein>
<dbReference type="InterPro" id="IPR010982">
    <property type="entry name" value="Lambda_DNA-bd_dom_sf"/>
</dbReference>
<dbReference type="OrthoDB" id="3174593at2"/>
<evidence type="ECO:0000256" key="1">
    <source>
        <dbReference type="ARBA" id="ARBA00023125"/>
    </source>
</evidence>
<accession>A0A4Y3UUB3</accession>
<dbReference type="Pfam" id="PF01381">
    <property type="entry name" value="HTH_3"/>
    <property type="match status" value="1"/>
</dbReference>
<evidence type="ECO:0000313" key="3">
    <source>
        <dbReference type="EMBL" id="TQM98702.1"/>
    </source>
</evidence>
<dbReference type="EMBL" id="VFPS01000002">
    <property type="protein sequence ID" value="TQM98702.1"/>
    <property type="molecule type" value="Genomic_DNA"/>
</dbReference>